<accession>A0ABM4D966</accession>
<dbReference type="InterPro" id="IPR019349">
    <property type="entry name" value="Ribosomal_mS35_mit"/>
</dbReference>
<name>A0ABM4D966_HYDVU</name>
<dbReference type="PANTHER" id="PTHR13490:SF0">
    <property type="entry name" value="SMALL RIBOSOMAL SUBUNIT PROTEIN MS35"/>
    <property type="match status" value="1"/>
</dbReference>
<dbReference type="InterPro" id="IPR039848">
    <property type="entry name" value="Ribosomal_mS35_mt"/>
</dbReference>
<dbReference type="GeneID" id="100200092"/>
<evidence type="ECO:0000313" key="2">
    <source>
        <dbReference type="Proteomes" id="UP001652625"/>
    </source>
</evidence>
<dbReference type="PANTHER" id="PTHR13490">
    <property type="entry name" value="MITOCHONDRIAL 28S RIBOSOMAL PROTEIN S28"/>
    <property type="match status" value="1"/>
</dbReference>
<gene>
    <name evidence="3" type="primary">LOC100200092</name>
</gene>
<feature type="domain" description="Small ribosomal subunit protein mS35 mitochondrial conserved" evidence="1">
    <location>
        <begin position="170"/>
        <end position="248"/>
    </location>
</feature>
<evidence type="ECO:0000313" key="3">
    <source>
        <dbReference type="RefSeq" id="XP_065670888.1"/>
    </source>
</evidence>
<sequence length="358" mass="41330">MDQLFATTLNTTRKIFSCLAGKNCCLNVQIRHIMQGRSPVRVMGLGKAVSKKSKNTGETIRSKVKTLSRADMLNLETTDWSSVYCAAESYNPSVIPLPIRMGRPYHNRLGDVPPNAKGNVELLKIPNFFHLTPPAIKKHCEALSAYCTLWPKDIERTRPIKITTINHVYAGPSIRHPSSRMVKLEVQLKDLDLDDHARRKLKLLVGDRYNPKTDKLSLVTDKCPTRKQNKDYAYYLLTALYHESWKTEEWENEFFGNSEEELVKEIEKVNAELFPKAFSDKKRCHRHYKVINDKLVRYNNVGRPFLVELGKHGLKGLLKLDEVKLAMEKWNQIQVNQNDIESFDPLFQRSSESEFKQL</sequence>
<dbReference type="Proteomes" id="UP001652625">
    <property type="component" value="Chromosome 12"/>
</dbReference>
<organism evidence="2 3">
    <name type="scientific">Hydra vulgaris</name>
    <name type="common">Hydra</name>
    <name type="synonym">Hydra attenuata</name>
    <dbReference type="NCBI Taxonomy" id="6087"/>
    <lineage>
        <taxon>Eukaryota</taxon>
        <taxon>Metazoa</taxon>
        <taxon>Cnidaria</taxon>
        <taxon>Hydrozoa</taxon>
        <taxon>Hydroidolina</taxon>
        <taxon>Anthoathecata</taxon>
        <taxon>Aplanulata</taxon>
        <taxon>Hydridae</taxon>
        <taxon>Hydra</taxon>
    </lineage>
</organism>
<proteinExistence type="predicted"/>
<reference evidence="3" key="1">
    <citation type="submission" date="2025-08" db="UniProtKB">
        <authorList>
            <consortium name="RefSeq"/>
        </authorList>
    </citation>
    <scope>IDENTIFICATION</scope>
</reference>
<dbReference type="Pfam" id="PF10213">
    <property type="entry name" value="MRP-S28"/>
    <property type="match status" value="1"/>
</dbReference>
<evidence type="ECO:0000259" key="1">
    <source>
        <dbReference type="Pfam" id="PF10213"/>
    </source>
</evidence>
<protein>
    <submittedName>
        <fullName evidence="3">Small ribosomal subunit protein mS35</fullName>
    </submittedName>
</protein>
<dbReference type="RefSeq" id="XP_065670888.1">
    <property type="nucleotide sequence ID" value="XM_065814816.1"/>
</dbReference>
<keyword evidence="2" id="KW-1185">Reference proteome</keyword>